<protein>
    <recommendedName>
        <fullName evidence="8">PilY1 beta-propeller domain-containing protein</fullName>
    </recommendedName>
</protein>
<evidence type="ECO:0000256" key="5">
    <source>
        <dbReference type="ARBA" id="ARBA00022837"/>
    </source>
</evidence>
<keyword evidence="4" id="KW-0479">Metal-binding</keyword>
<dbReference type="InterPro" id="IPR011047">
    <property type="entry name" value="Quinoprotein_ADH-like_sf"/>
</dbReference>
<evidence type="ECO:0000256" key="1">
    <source>
        <dbReference type="ARBA" id="ARBA00004561"/>
    </source>
</evidence>
<sequence length="1123" mass="120308">MLSDDSGSMDWEVMTTDTDNGGRFTGSQPDGSNPVGAGDVKHRDSNDDGSANCSFSDSYSSDGYIYIVEWGSNAYSDNGNDCYTADDQAWRIRNSDFNPLYFDPTKTYEPWDGKDINGNPFDNIDITNAPDDPYNPQETINLLTDNSNWAGAGLARLTSDRDGDGNPDGFYFYTWTDDGDGIFENGEETEYKIRDITDAQAVTWLGEGKTAADVKQNFANWFGYHRKREFVAKYALSKAIVDLTGARVGYGSINNNNNVKIEVASLNLEPDVGNKKALFDKLYSTNSSGGTPLRQNLRNVGRYFDYVNNSFFGDTGDYTNPILPAGEYGMCQKNVSILMTDGFYTGSSPSIGNADGDGDTAFDGGAYSDTYSNTLADVAMHYYENDLSALSNEVPTSASDSASHQHMNTITVAFGVSGTLNPATDDPTAGGFSWPDPDDGNDEKIDDLWHAAYNGRGDFFSAQNPDSLVTAIQAAVNTASKGTSTAAAVAFNTTTLDTGSVVYQAKFNPSENWKGELISSDLAGDGSIAESPTWNAGNVLNTQSHASRVILTYKRDTGTPGNSTGIAFKTLANLASSQQDDLNMGPSGADGEGQARIDYLRGDTSDESQDLFFRDRTNVLGDIVHSNPVYVGKPQSGYPNTATFGDGVYSDFVAANEDRGGIIYVGANDGMLHGFNEDDGSEAMAFIPNALFSSSAGEGLHYLTDPSYSHRYYVDLSPTVQDVYIDGAWKTVLVGGLRAGGRGIFALDITDPSSFADANAGDIVMWEFDSSDDADLGYTFSQPTITLLENGKWAAIFGNGYNSTGDGQASLFILYLEDGMDGEWSNGDYIEIKTGVGTLADKNGLSSSAVVDADGDGRADRVYAGDLEGNLWAFDISGSNPSQWGVAYKQGNTPKPLFIAANSGGTAQAITTKPIVATQTASVSGNPDPSLMVFFGTGQFIVDGDKTTSDTQSFYGVWDSGTKELTRSDLTQQTLTASGSVRTTSDNVVAYSNSNHGWFHDLPTSGERVVVNPKIRGEFVFYNTLIPGTQLCQPDGYGWLMAVKQVDGTMSDTALFDTDGDGDVDGDDAQAAGVQLTDIPAGSNFLGDMMYTPDDEGNIDARRVDVGISGDSGRLSWQELFAQ</sequence>
<evidence type="ECO:0000256" key="3">
    <source>
        <dbReference type="ARBA" id="ARBA00022558"/>
    </source>
</evidence>
<evidence type="ECO:0000313" key="10">
    <source>
        <dbReference type="Proteomes" id="UP000055136"/>
    </source>
</evidence>
<name>A0A0S2T9L9_9GAMM</name>
<evidence type="ECO:0000259" key="8">
    <source>
        <dbReference type="Pfam" id="PF05567"/>
    </source>
</evidence>
<comment type="similarity">
    <text evidence="2">Belongs to the PilY1 family.</text>
</comment>
<dbReference type="SUPFAM" id="SSF50998">
    <property type="entry name" value="Quinoprotein alcohol dehydrogenase-like"/>
    <property type="match status" value="1"/>
</dbReference>
<feature type="region of interest" description="Disordered" evidence="7">
    <location>
        <begin position="1"/>
        <end position="54"/>
    </location>
</feature>
<dbReference type="InterPro" id="IPR036465">
    <property type="entry name" value="vWFA_dom_sf"/>
</dbReference>
<dbReference type="EMBL" id="CP013099">
    <property type="protein sequence ID" value="ALP51804.1"/>
    <property type="molecule type" value="Genomic_DNA"/>
</dbReference>
<keyword evidence="6" id="KW-0281">Fimbrium</keyword>
<feature type="compositionally biased region" description="Polar residues" evidence="7">
    <location>
        <begin position="15"/>
        <end position="31"/>
    </location>
</feature>
<dbReference type="Pfam" id="PF05567">
    <property type="entry name" value="T4P_PilY1"/>
    <property type="match status" value="1"/>
</dbReference>
<dbReference type="STRING" id="1748243.Tel_00865"/>
<dbReference type="Proteomes" id="UP000055136">
    <property type="component" value="Chromosome"/>
</dbReference>
<comment type="subcellular location">
    <subcellularLocation>
        <location evidence="1">Fimbrium</location>
    </subcellularLocation>
</comment>
<dbReference type="InterPro" id="IPR008707">
    <property type="entry name" value="B-propeller_PilY1"/>
</dbReference>
<evidence type="ECO:0000256" key="2">
    <source>
        <dbReference type="ARBA" id="ARBA00008387"/>
    </source>
</evidence>
<dbReference type="AlphaFoldDB" id="A0A0S2T9L9"/>
<evidence type="ECO:0000313" key="9">
    <source>
        <dbReference type="EMBL" id="ALP51804.1"/>
    </source>
</evidence>
<accession>A0A0S2T9L9</accession>
<evidence type="ECO:0000256" key="4">
    <source>
        <dbReference type="ARBA" id="ARBA00022723"/>
    </source>
</evidence>
<organism evidence="9 10">
    <name type="scientific">Candidatus Tenderia electrophaga</name>
    <dbReference type="NCBI Taxonomy" id="1748243"/>
    <lineage>
        <taxon>Bacteria</taxon>
        <taxon>Pseudomonadati</taxon>
        <taxon>Pseudomonadota</taxon>
        <taxon>Gammaproteobacteria</taxon>
        <taxon>Candidatus Tenderiales</taxon>
        <taxon>Candidatus Tenderiaceae</taxon>
        <taxon>Candidatus Tenderia</taxon>
    </lineage>
</organism>
<dbReference type="GO" id="GO:0046872">
    <property type="term" value="F:metal ion binding"/>
    <property type="evidence" value="ECO:0007669"/>
    <property type="project" value="UniProtKB-KW"/>
</dbReference>
<reference evidence="9" key="1">
    <citation type="submission" date="2015-10" db="EMBL/GenBank/DDBJ databases">
        <title>Description of Candidatus Tenderia electrophaga gen. nov, sp. nov., an Uncultivated Electroautotroph from a Biocathode Enrichment.</title>
        <authorList>
            <person name="Eddie B.J."/>
            <person name="Malanoski A.P."/>
            <person name="Wang Z."/>
            <person name="Hall R.J."/>
            <person name="Oh S.D."/>
            <person name="Heiner C."/>
            <person name="Lin B."/>
            <person name="Strycharz-Glaven S.M."/>
        </authorList>
    </citation>
    <scope>NUCLEOTIDE SEQUENCE [LARGE SCALE GENOMIC DNA]</scope>
    <source>
        <strain evidence="9">NRL1</strain>
    </source>
</reference>
<dbReference type="KEGG" id="tee:Tel_00865"/>
<evidence type="ECO:0000256" key="7">
    <source>
        <dbReference type="SAM" id="MobiDB-lite"/>
    </source>
</evidence>
<proteinExistence type="inferred from homology"/>
<dbReference type="GO" id="GO:0009289">
    <property type="term" value="C:pilus"/>
    <property type="evidence" value="ECO:0007669"/>
    <property type="project" value="UniProtKB-SubCell"/>
</dbReference>
<keyword evidence="5" id="KW-0106">Calcium</keyword>
<evidence type="ECO:0000256" key="6">
    <source>
        <dbReference type="ARBA" id="ARBA00023263"/>
    </source>
</evidence>
<keyword evidence="10" id="KW-1185">Reference proteome</keyword>
<feature type="domain" description="PilY1 beta-propeller" evidence="8">
    <location>
        <begin position="620"/>
        <end position="976"/>
    </location>
</feature>
<keyword evidence="3" id="KW-1029">Fimbrium biogenesis</keyword>
<dbReference type="Gene3D" id="3.40.50.410">
    <property type="entry name" value="von Willebrand factor, type A domain"/>
    <property type="match status" value="1"/>
</dbReference>
<gene>
    <name evidence="9" type="ORF">Tel_00865</name>
</gene>